<reference evidence="1" key="2">
    <citation type="journal article" date="2022" name="New Phytol.">
        <title>Evolutionary transition to the ectomycorrhizal habit in the genomes of a hyperdiverse lineage of mushroom-forming fungi.</title>
        <authorList>
            <person name="Looney B."/>
            <person name="Miyauchi S."/>
            <person name="Morin E."/>
            <person name="Drula E."/>
            <person name="Courty P.E."/>
            <person name="Kohler A."/>
            <person name="Kuo A."/>
            <person name="LaButti K."/>
            <person name="Pangilinan J."/>
            <person name="Lipzen A."/>
            <person name="Riley R."/>
            <person name="Andreopoulos W."/>
            <person name="He G."/>
            <person name="Johnson J."/>
            <person name="Nolan M."/>
            <person name="Tritt A."/>
            <person name="Barry K.W."/>
            <person name="Grigoriev I.V."/>
            <person name="Nagy L.G."/>
            <person name="Hibbett D."/>
            <person name="Henrissat B."/>
            <person name="Matheny P.B."/>
            <person name="Labbe J."/>
            <person name="Martin F.M."/>
        </authorList>
    </citation>
    <scope>NUCLEOTIDE SEQUENCE</scope>
    <source>
        <strain evidence="1">FP105234-sp</strain>
    </source>
</reference>
<dbReference type="Proteomes" id="UP000814033">
    <property type="component" value="Unassembled WGS sequence"/>
</dbReference>
<accession>A0ACB8SDP1</accession>
<keyword evidence="2" id="KW-1185">Reference proteome</keyword>
<dbReference type="EMBL" id="MU275838">
    <property type="protein sequence ID" value="KAI0054060.1"/>
    <property type="molecule type" value="Genomic_DNA"/>
</dbReference>
<reference evidence="1" key="1">
    <citation type="submission" date="2021-02" db="EMBL/GenBank/DDBJ databases">
        <authorList>
            <consortium name="DOE Joint Genome Institute"/>
            <person name="Ahrendt S."/>
            <person name="Looney B.P."/>
            <person name="Miyauchi S."/>
            <person name="Morin E."/>
            <person name="Drula E."/>
            <person name="Courty P.E."/>
            <person name="Chicoki N."/>
            <person name="Fauchery L."/>
            <person name="Kohler A."/>
            <person name="Kuo A."/>
            <person name="Labutti K."/>
            <person name="Pangilinan J."/>
            <person name="Lipzen A."/>
            <person name="Riley R."/>
            <person name="Andreopoulos W."/>
            <person name="He G."/>
            <person name="Johnson J."/>
            <person name="Barry K.W."/>
            <person name="Grigoriev I.V."/>
            <person name="Nagy L."/>
            <person name="Hibbett D."/>
            <person name="Henrissat B."/>
            <person name="Matheny P.B."/>
            <person name="Labbe J."/>
            <person name="Martin F."/>
        </authorList>
    </citation>
    <scope>NUCLEOTIDE SEQUENCE</scope>
    <source>
        <strain evidence="1">FP105234-sp</strain>
    </source>
</reference>
<sequence length="896" mass="97110">MAYRIVLWDSKTCQLTDDAGTVILSSTGPPPVYNNPGLYEDVASNAPLRYVPPLQFICLKALIEYPEDVHFIGRPRIAYQPPASSADFDMLRALLPSYDPISAQNAFPEGLDLSQLDPRLWANLIQVYIGLPDSVRVYHIALSDNHLPLLQRVPATTDFSLVTVLDLKGCTQLTDDTILKLKPLHGLTAFDASGTRLTANGLRRFACTLDWSDDEVDNIAKRRRGPWQLRILRLRNCRGIGNSVFSQLDHFPLLSVVDLRGTSCVADRQRTFHAASDARFYHPAPLLEALSALSASPTIFSSQNPYVLHIDRLHYGSSISMHHAGRVHRPSVAPEDTFVMIPSSGSAHPGHVVVGNSSKITREQAEHDEAVKYEANKAAWYERNPQARERPEDFHYELSGSGNLDEDGCGADSYYDGMDTDSSEYGPNASTGRQRSTPTTKMLSGRSAMIRKDQRPLQPQLVTATGRSATRARPQGISHQHPRQGQPVASGSRGGPAARRPTHQSSLVAETTTEIRRRAWTMHSSDSRNPRRSGGISGGVTSRPAARPPPAIQAVAPASALPTGHLHISPANLAQIQTPALHSLPSVIASADPPGLAQMNAVASEEVSAARSRLAAQAFYARPPHERQPIASTQDAPIPTARSPLHSLMLYRDPPPWSLMNLPPSHEAGITRAANGDGAPASVNRHDQNARKQVAAITNMMTERKRTSMREADGFQQSAPVRTSTSRNPFARLPNDQKPVLMKAIKEKLGVASIPIGASETGGEGLPPPKSLKPLKPIMSLDVPQFPKLTGEMKTALRRSGSLESARPPKRPNAHEDVARASAQSPFGQGAAANGRQRSVTDGTAKKLKLADSAILRKTAAKPASGPKQAKKPSLTKAAKGSTAEQKGSDLRQWLQ</sequence>
<organism evidence="1 2">
    <name type="scientific">Auriscalpium vulgare</name>
    <dbReference type="NCBI Taxonomy" id="40419"/>
    <lineage>
        <taxon>Eukaryota</taxon>
        <taxon>Fungi</taxon>
        <taxon>Dikarya</taxon>
        <taxon>Basidiomycota</taxon>
        <taxon>Agaricomycotina</taxon>
        <taxon>Agaricomycetes</taxon>
        <taxon>Russulales</taxon>
        <taxon>Auriscalpiaceae</taxon>
        <taxon>Auriscalpium</taxon>
    </lineage>
</organism>
<comment type="caution">
    <text evidence="1">The sequence shown here is derived from an EMBL/GenBank/DDBJ whole genome shotgun (WGS) entry which is preliminary data.</text>
</comment>
<protein>
    <submittedName>
        <fullName evidence="1">Uncharacterized protein</fullName>
    </submittedName>
</protein>
<evidence type="ECO:0000313" key="1">
    <source>
        <dbReference type="EMBL" id="KAI0054060.1"/>
    </source>
</evidence>
<name>A0ACB8SDP1_9AGAM</name>
<evidence type="ECO:0000313" key="2">
    <source>
        <dbReference type="Proteomes" id="UP000814033"/>
    </source>
</evidence>
<gene>
    <name evidence="1" type="ORF">FA95DRAFT_1529975</name>
</gene>
<proteinExistence type="predicted"/>